<keyword evidence="4" id="KW-1185">Reference proteome</keyword>
<dbReference type="Pfam" id="PF00582">
    <property type="entry name" value="Usp"/>
    <property type="match status" value="1"/>
</dbReference>
<name>A0A3D8I421_9HELI</name>
<dbReference type="PANTHER" id="PTHR46268">
    <property type="entry name" value="STRESS RESPONSE PROTEIN NHAX"/>
    <property type="match status" value="1"/>
</dbReference>
<evidence type="ECO:0000313" key="3">
    <source>
        <dbReference type="EMBL" id="RDU59889.1"/>
    </source>
</evidence>
<dbReference type="Gene3D" id="3.40.50.620">
    <property type="entry name" value="HUPs"/>
    <property type="match status" value="1"/>
</dbReference>
<feature type="domain" description="UspA" evidence="2">
    <location>
        <begin position="11"/>
        <end position="146"/>
    </location>
</feature>
<dbReference type="SUPFAM" id="SSF52402">
    <property type="entry name" value="Adenine nucleotide alpha hydrolases-like"/>
    <property type="match status" value="1"/>
</dbReference>
<dbReference type="EMBL" id="NXLQ01000109">
    <property type="protein sequence ID" value="RDU59889.1"/>
    <property type="molecule type" value="Genomic_DNA"/>
</dbReference>
<dbReference type="RefSeq" id="WP_115543995.1">
    <property type="nucleotide sequence ID" value="NZ_NXLQ01000109.1"/>
</dbReference>
<protein>
    <submittedName>
        <fullName evidence="3">Universal stress protein</fullName>
    </submittedName>
</protein>
<evidence type="ECO:0000259" key="2">
    <source>
        <dbReference type="Pfam" id="PF00582"/>
    </source>
</evidence>
<evidence type="ECO:0000313" key="4">
    <source>
        <dbReference type="Proteomes" id="UP000256379"/>
    </source>
</evidence>
<dbReference type="OrthoDB" id="5327751at2"/>
<dbReference type="Proteomes" id="UP000256379">
    <property type="component" value="Unassembled WGS sequence"/>
</dbReference>
<reference evidence="3 4" key="1">
    <citation type="submission" date="2018-04" db="EMBL/GenBank/DDBJ databases">
        <title>Novel Campyloabacter and Helicobacter Species and Strains.</title>
        <authorList>
            <person name="Mannion A.J."/>
            <person name="Shen Z."/>
            <person name="Fox J.G."/>
        </authorList>
    </citation>
    <scope>NUCLEOTIDE SEQUENCE [LARGE SCALE GENOMIC DNA]</scope>
    <source>
        <strain evidence="3 4">MIT 17-337</strain>
    </source>
</reference>
<dbReference type="InterPro" id="IPR006016">
    <property type="entry name" value="UspA"/>
</dbReference>
<dbReference type="CDD" id="cd00293">
    <property type="entry name" value="USP-like"/>
    <property type="match status" value="1"/>
</dbReference>
<comment type="similarity">
    <text evidence="1">Belongs to the universal stress protein A family.</text>
</comment>
<organism evidence="3 4">
    <name type="scientific">Helicobacter didelphidarum</name>
    <dbReference type="NCBI Taxonomy" id="2040648"/>
    <lineage>
        <taxon>Bacteria</taxon>
        <taxon>Pseudomonadati</taxon>
        <taxon>Campylobacterota</taxon>
        <taxon>Epsilonproteobacteria</taxon>
        <taxon>Campylobacterales</taxon>
        <taxon>Helicobacteraceae</taxon>
        <taxon>Helicobacter</taxon>
    </lineage>
</organism>
<dbReference type="InterPro" id="IPR014729">
    <property type="entry name" value="Rossmann-like_a/b/a_fold"/>
</dbReference>
<comment type="caution">
    <text evidence="3">The sequence shown here is derived from an EMBL/GenBank/DDBJ whole genome shotgun (WGS) entry which is preliminary data.</text>
</comment>
<evidence type="ECO:0000256" key="1">
    <source>
        <dbReference type="ARBA" id="ARBA00008791"/>
    </source>
</evidence>
<sequence>MADETQKSAIKILFGVSDTDECRKAIPTIIKLFAKRNETELTLLHVKAETIVLAESGIVDYTSLEHIQEMESNEILQEFTEVFSKEGLICKKILKNGNPIDVVLEIANQYDLLVIGASESSMLRRIFNSHQNSFINSSPIPVLVAK</sequence>
<dbReference type="PANTHER" id="PTHR46268:SF15">
    <property type="entry name" value="UNIVERSAL STRESS PROTEIN HP_0031"/>
    <property type="match status" value="1"/>
</dbReference>
<proteinExistence type="inferred from homology"/>
<gene>
    <name evidence="3" type="ORF">CQA53_11170</name>
</gene>
<dbReference type="AlphaFoldDB" id="A0A3D8I421"/>
<accession>A0A3D8I421</accession>